<evidence type="ECO:0000313" key="9">
    <source>
        <dbReference type="Ensembl" id="ENSSHAP00000029333.1"/>
    </source>
</evidence>
<dbReference type="GeneTree" id="ENSGT00940000153527"/>
<evidence type="ECO:0000256" key="2">
    <source>
        <dbReference type="ARBA" id="ARBA00022692"/>
    </source>
</evidence>
<dbReference type="AlphaFoldDB" id="A0A7N4NY34"/>
<evidence type="ECO:0000256" key="5">
    <source>
        <dbReference type="ARBA" id="ARBA00023157"/>
    </source>
</evidence>
<dbReference type="SMART" id="SM00409">
    <property type="entry name" value="IG"/>
    <property type="match status" value="1"/>
</dbReference>
<keyword evidence="6" id="KW-0393">Immunoglobulin domain</keyword>
<dbReference type="PROSITE" id="PS50835">
    <property type="entry name" value="IG_LIKE"/>
    <property type="match status" value="1"/>
</dbReference>
<sequence length="335" mass="38586">MSTDSIQAKSSYRVKIISRDSVLKSTISVTRHSLSSQLKVEGMMEILDLSGSFFSNVVIVFIFLLKKPTMTSGQFSVIGPAGLIQASLGGEAELSCYLSPPQSAQHMEVVWLQSTQVVHLYRDGKDQFGDQAPDYQGRTELVRDAITSGNVTLKIRDVRFLDAGRYICLFEDGFHQEEADMELKVIGEETESQTLPPIYFLLLTMFWFTLYTIFLFLMLRYRVYFHRSSPWMGEIGGILIVITSLEVEMALYYMWIRHRCRGFIFDETSLGKEWKFAIVIFLLTLTNIIPFVLQVKYVCQQWHHHNTQSEPGADNQGTRWKFCSLCCKKLWMIRN</sequence>
<dbReference type="SMART" id="SM00406">
    <property type="entry name" value="IGv"/>
    <property type="match status" value="1"/>
</dbReference>
<keyword evidence="10" id="KW-1185">Reference proteome</keyword>
<dbReference type="InterPro" id="IPR036179">
    <property type="entry name" value="Ig-like_dom_sf"/>
</dbReference>
<dbReference type="SUPFAM" id="SSF48726">
    <property type="entry name" value="Immunoglobulin"/>
    <property type="match status" value="1"/>
</dbReference>
<dbReference type="InterPro" id="IPR050504">
    <property type="entry name" value="IgSF_BTN/MOG"/>
</dbReference>
<evidence type="ECO:0000256" key="7">
    <source>
        <dbReference type="SAM" id="Phobius"/>
    </source>
</evidence>
<protein>
    <recommendedName>
        <fullName evidence="8">Ig-like domain-containing protein</fullName>
    </recommendedName>
</protein>
<evidence type="ECO:0000256" key="6">
    <source>
        <dbReference type="ARBA" id="ARBA00023319"/>
    </source>
</evidence>
<dbReference type="KEGG" id="shr:100917055"/>
<evidence type="ECO:0000259" key="8">
    <source>
        <dbReference type="PROSITE" id="PS50835"/>
    </source>
</evidence>
<proteinExistence type="predicted"/>
<dbReference type="InterPro" id="IPR003599">
    <property type="entry name" value="Ig_sub"/>
</dbReference>
<organism evidence="9 10">
    <name type="scientific">Sarcophilus harrisii</name>
    <name type="common">Tasmanian devil</name>
    <name type="synonym">Sarcophilus laniarius</name>
    <dbReference type="NCBI Taxonomy" id="9305"/>
    <lineage>
        <taxon>Eukaryota</taxon>
        <taxon>Metazoa</taxon>
        <taxon>Chordata</taxon>
        <taxon>Craniata</taxon>
        <taxon>Vertebrata</taxon>
        <taxon>Euteleostomi</taxon>
        <taxon>Mammalia</taxon>
        <taxon>Metatheria</taxon>
        <taxon>Dasyuromorphia</taxon>
        <taxon>Dasyuridae</taxon>
        <taxon>Sarcophilus</taxon>
    </lineage>
</organism>
<dbReference type="Ensembl" id="ENSSHAT00000025465.1">
    <property type="protein sequence ID" value="ENSSHAP00000029333.1"/>
    <property type="gene ID" value="ENSSHAG00000025764.1"/>
</dbReference>
<evidence type="ECO:0000256" key="1">
    <source>
        <dbReference type="ARBA" id="ARBA00004370"/>
    </source>
</evidence>
<accession>A0A7N4NY34</accession>
<dbReference type="CDD" id="cd05713">
    <property type="entry name" value="IgV_MOG_like"/>
    <property type="match status" value="1"/>
</dbReference>
<keyword evidence="5" id="KW-1015">Disulfide bond</keyword>
<dbReference type="PANTHER" id="PTHR24100">
    <property type="entry name" value="BUTYROPHILIN"/>
    <property type="match status" value="1"/>
</dbReference>
<dbReference type="Proteomes" id="UP000007648">
    <property type="component" value="Unassembled WGS sequence"/>
</dbReference>
<reference evidence="9" key="2">
    <citation type="submission" date="2025-08" db="UniProtKB">
        <authorList>
            <consortium name="Ensembl"/>
        </authorList>
    </citation>
    <scope>IDENTIFICATION</scope>
</reference>
<feature type="transmembrane region" description="Helical" evidence="7">
    <location>
        <begin position="46"/>
        <end position="65"/>
    </location>
</feature>
<feature type="domain" description="Ig-like" evidence="8">
    <location>
        <begin position="68"/>
        <end position="184"/>
    </location>
</feature>
<feature type="transmembrane region" description="Helical" evidence="7">
    <location>
        <begin position="198"/>
        <end position="219"/>
    </location>
</feature>
<keyword evidence="4 7" id="KW-0472">Membrane</keyword>
<feature type="transmembrane region" description="Helical" evidence="7">
    <location>
        <begin position="274"/>
        <end position="293"/>
    </location>
</feature>
<dbReference type="OrthoDB" id="9450829at2759"/>
<reference evidence="9 10" key="1">
    <citation type="journal article" date="2011" name="Proc. Natl. Acad. Sci. U.S.A.">
        <title>Genetic diversity and population structure of the endangered marsupial Sarcophilus harrisii (Tasmanian devil).</title>
        <authorList>
            <person name="Miller W."/>
            <person name="Hayes V.M."/>
            <person name="Ratan A."/>
            <person name="Petersen D.C."/>
            <person name="Wittekindt N.E."/>
            <person name="Miller J."/>
            <person name="Walenz B."/>
            <person name="Knight J."/>
            <person name="Qi J."/>
            <person name="Zhao F."/>
            <person name="Wang Q."/>
            <person name="Bedoya-Reina O.C."/>
            <person name="Katiyar N."/>
            <person name="Tomsho L.P."/>
            <person name="Kasson L.M."/>
            <person name="Hardie R.A."/>
            <person name="Woodbridge P."/>
            <person name="Tindall E.A."/>
            <person name="Bertelsen M.F."/>
            <person name="Dixon D."/>
            <person name="Pyecroft S."/>
            <person name="Helgen K.M."/>
            <person name="Lesk A.M."/>
            <person name="Pringle T.H."/>
            <person name="Patterson N."/>
            <person name="Zhang Y."/>
            <person name="Kreiss A."/>
            <person name="Woods G.M."/>
            <person name="Jones M.E."/>
            <person name="Schuster S.C."/>
        </authorList>
    </citation>
    <scope>NUCLEOTIDE SEQUENCE [LARGE SCALE GENOMIC DNA]</scope>
</reference>
<dbReference type="InParanoid" id="A0A7N4NY34"/>
<name>A0A7N4NY34_SARHA</name>
<dbReference type="InterPro" id="IPR013106">
    <property type="entry name" value="Ig_V-set"/>
</dbReference>
<feature type="transmembrane region" description="Helical" evidence="7">
    <location>
        <begin position="231"/>
        <end position="254"/>
    </location>
</feature>
<keyword evidence="2 7" id="KW-0812">Transmembrane</keyword>
<reference evidence="9" key="3">
    <citation type="submission" date="2025-09" db="UniProtKB">
        <authorList>
            <consortium name="Ensembl"/>
        </authorList>
    </citation>
    <scope>IDENTIFICATION</scope>
</reference>
<dbReference type="GO" id="GO:0050852">
    <property type="term" value="P:T cell receptor signaling pathway"/>
    <property type="evidence" value="ECO:0007669"/>
    <property type="project" value="TreeGrafter"/>
</dbReference>
<evidence type="ECO:0000313" key="10">
    <source>
        <dbReference type="Proteomes" id="UP000007648"/>
    </source>
</evidence>
<dbReference type="InterPro" id="IPR007110">
    <property type="entry name" value="Ig-like_dom"/>
</dbReference>
<dbReference type="InterPro" id="IPR013783">
    <property type="entry name" value="Ig-like_fold"/>
</dbReference>
<dbReference type="GO" id="GO:0009897">
    <property type="term" value="C:external side of plasma membrane"/>
    <property type="evidence" value="ECO:0007669"/>
    <property type="project" value="TreeGrafter"/>
</dbReference>
<dbReference type="PANTHER" id="PTHR24100:SF71">
    <property type="entry name" value="MYELIN-OLIGODENDROCYTE GLYCOPROTEIN"/>
    <property type="match status" value="1"/>
</dbReference>
<dbReference type="Gene3D" id="2.60.40.10">
    <property type="entry name" value="Immunoglobulins"/>
    <property type="match status" value="1"/>
</dbReference>
<dbReference type="FunFam" id="2.60.40.10:FF:000183">
    <property type="entry name" value="Myelin-oligodendrocyte glycoprotein"/>
    <property type="match status" value="1"/>
</dbReference>
<comment type="subcellular location">
    <subcellularLocation>
        <location evidence="1">Membrane</location>
    </subcellularLocation>
</comment>
<dbReference type="Pfam" id="PF07686">
    <property type="entry name" value="V-set"/>
    <property type="match status" value="1"/>
</dbReference>
<dbReference type="GeneID" id="100917055"/>
<dbReference type="GO" id="GO:0001817">
    <property type="term" value="P:regulation of cytokine production"/>
    <property type="evidence" value="ECO:0007669"/>
    <property type="project" value="TreeGrafter"/>
</dbReference>
<dbReference type="GO" id="GO:0005102">
    <property type="term" value="F:signaling receptor binding"/>
    <property type="evidence" value="ECO:0007669"/>
    <property type="project" value="TreeGrafter"/>
</dbReference>
<keyword evidence="3 7" id="KW-1133">Transmembrane helix</keyword>
<gene>
    <name evidence="9" type="primary">LOC100917055</name>
</gene>
<evidence type="ECO:0000256" key="4">
    <source>
        <dbReference type="ARBA" id="ARBA00023136"/>
    </source>
</evidence>
<dbReference type="RefSeq" id="XP_031803300.1">
    <property type="nucleotide sequence ID" value="XM_031947440.1"/>
</dbReference>
<evidence type="ECO:0000256" key="3">
    <source>
        <dbReference type="ARBA" id="ARBA00022989"/>
    </source>
</evidence>